<keyword evidence="3" id="KW-0812">Transmembrane</keyword>
<keyword evidence="3" id="KW-1133">Transmembrane helix</keyword>
<protein>
    <submittedName>
        <fullName evidence="4">Uncharacterized protein</fullName>
    </submittedName>
</protein>
<organism evidence="4 5">
    <name type="scientific">Edaphochlamys debaryana</name>
    <dbReference type="NCBI Taxonomy" id="47281"/>
    <lineage>
        <taxon>Eukaryota</taxon>
        <taxon>Viridiplantae</taxon>
        <taxon>Chlorophyta</taxon>
        <taxon>core chlorophytes</taxon>
        <taxon>Chlorophyceae</taxon>
        <taxon>CS clade</taxon>
        <taxon>Chlamydomonadales</taxon>
        <taxon>Chlamydomonadales incertae sedis</taxon>
        <taxon>Edaphochlamys</taxon>
    </lineage>
</organism>
<proteinExistence type="predicted"/>
<dbReference type="AlphaFoldDB" id="A0A835YMJ4"/>
<evidence type="ECO:0000256" key="3">
    <source>
        <dbReference type="SAM" id="Phobius"/>
    </source>
</evidence>
<evidence type="ECO:0000256" key="1">
    <source>
        <dbReference type="SAM" id="Coils"/>
    </source>
</evidence>
<dbReference type="EMBL" id="JAEHOE010000004">
    <property type="protein sequence ID" value="KAG2500419.1"/>
    <property type="molecule type" value="Genomic_DNA"/>
</dbReference>
<feature type="transmembrane region" description="Helical" evidence="3">
    <location>
        <begin position="45"/>
        <end position="63"/>
    </location>
</feature>
<reference evidence="4" key="1">
    <citation type="journal article" date="2020" name="bioRxiv">
        <title>Comparative genomics of Chlamydomonas.</title>
        <authorList>
            <person name="Craig R.J."/>
            <person name="Hasan A.R."/>
            <person name="Ness R.W."/>
            <person name="Keightley P.D."/>
        </authorList>
    </citation>
    <scope>NUCLEOTIDE SEQUENCE</scope>
    <source>
        <strain evidence="4">CCAP 11/70</strain>
    </source>
</reference>
<evidence type="ECO:0000256" key="2">
    <source>
        <dbReference type="SAM" id="MobiDB-lite"/>
    </source>
</evidence>
<name>A0A835YMJ4_9CHLO</name>
<dbReference type="Proteomes" id="UP000612055">
    <property type="component" value="Unassembled WGS sequence"/>
</dbReference>
<comment type="caution">
    <text evidence="4">The sequence shown here is derived from an EMBL/GenBank/DDBJ whole genome shotgun (WGS) entry which is preliminary data.</text>
</comment>
<feature type="region of interest" description="Disordered" evidence="2">
    <location>
        <begin position="202"/>
        <end position="226"/>
    </location>
</feature>
<dbReference type="OrthoDB" id="534219at2759"/>
<sequence length="226" mass="24822">MMDRVMVRVSSGKGALSSRFSGGRVAAVASAQASNAPSAFSFQSFLYLLMALCGVFLVAHFIFTASESSRALRSTLRSVPNEAILQAQLLDKEREIEKLKWEIDQIRNGVNLKTQDISKREDVISQLQAKAALEHDAKTKAELALTERAGALHECQEQKTALAGEVAQCHFDLKALLSGESHRVSQRSAAALNSMNNIAQNQGQFVGEGDSEQSDGRQAYRRRRRL</sequence>
<keyword evidence="1" id="KW-0175">Coiled coil</keyword>
<accession>A0A835YMJ4</accession>
<keyword evidence="3" id="KW-0472">Membrane</keyword>
<evidence type="ECO:0000313" key="4">
    <source>
        <dbReference type="EMBL" id="KAG2500419.1"/>
    </source>
</evidence>
<keyword evidence="5" id="KW-1185">Reference proteome</keyword>
<feature type="coiled-coil region" evidence="1">
    <location>
        <begin position="82"/>
        <end position="109"/>
    </location>
</feature>
<gene>
    <name evidence="4" type="ORF">HYH03_001988</name>
</gene>
<evidence type="ECO:0000313" key="5">
    <source>
        <dbReference type="Proteomes" id="UP000612055"/>
    </source>
</evidence>